<dbReference type="AlphaFoldDB" id="A0AAE0P9S9"/>
<evidence type="ECO:0000313" key="3">
    <source>
        <dbReference type="Proteomes" id="UP001281003"/>
    </source>
</evidence>
<evidence type="ECO:0000313" key="2">
    <source>
        <dbReference type="EMBL" id="KAK3395807.1"/>
    </source>
</evidence>
<feature type="region of interest" description="Disordered" evidence="1">
    <location>
        <begin position="233"/>
        <end position="262"/>
    </location>
</feature>
<keyword evidence="3" id="KW-1185">Reference proteome</keyword>
<feature type="region of interest" description="Disordered" evidence="1">
    <location>
        <begin position="115"/>
        <end position="176"/>
    </location>
</feature>
<accession>A0AAE0P9S9</accession>
<dbReference type="EMBL" id="JAUTDP010000010">
    <property type="protein sequence ID" value="KAK3395807.1"/>
    <property type="molecule type" value="Genomic_DNA"/>
</dbReference>
<feature type="region of interest" description="Disordered" evidence="1">
    <location>
        <begin position="191"/>
        <end position="214"/>
    </location>
</feature>
<reference evidence="2" key="2">
    <citation type="submission" date="2023-07" db="EMBL/GenBank/DDBJ databases">
        <authorList>
            <consortium name="Lawrence Berkeley National Laboratory"/>
            <person name="Haridas S."/>
            <person name="Hensen N."/>
            <person name="Bonometti L."/>
            <person name="Westerberg I."/>
            <person name="Brannstrom I.O."/>
            <person name="Guillou S."/>
            <person name="Cros-Aarteil S."/>
            <person name="Calhoun S."/>
            <person name="Kuo A."/>
            <person name="Mondo S."/>
            <person name="Pangilinan J."/>
            <person name="Riley R."/>
            <person name="LaButti K."/>
            <person name="Andreopoulos B."/>
            <person name="Lipzen A."/>
            <person name="Chen C."/>
            <person name="Yanf M."/>
            <person name="Daum C."/>
            <person name="Ng V."/>
            <person name="Clum A."/>
            <person name="Steindorff A."/>
            <person name="Ohm R."/>
            <person name="Martin F."/>
            <person name="Silar P."/>
            <person name="Natvig D."/>
            <person name="Lalanne C."/>
            <person name="Gautier V."/>
            <person name="Ament-velasquez S.L."/>
            <person name="Kruys A."/>
            <person name="Hutchinson M.I."/>
            <person name="Powell A.J."/>
            <person name="Barry K."/>
            <person name="Miller A.N."/>
            <person name="Grigoriev I.V."/>
            <person name="Debuchy R."/>
            <person name="Gladieux P."/>
            <person name="Thoren M.H."/>
            <person name="Johannesson H."/>
        </authorList>
    </citation>
    <scope>NUCLEOTIDE SEQUENCE</scope>
    <source>
        <strain evidence="2">FGSC 1904</strain>
    </source>
</reference>
<comment type="caution">
    <text evidence="2">The sequence shown here is derived from an EMBL/GenBank/DDBJ whole genome shotgun (WGS) entry which is preliminary data.</text>
</comment>
<feature type="compositionally biased region" description="Low complexity" evidence="1">
    <location>
        <begin position="193"/>
        <end position="214"/>
    </location>
</feature>
<gene>
    <name evidence="2" type="ORF">B0T20DRAFT_482153</name>
</gene>
<sequence>MFAALQRHRALHARARNQEAAAADGDKPVLGGSSEPMQGSPAPSMYFGNIPSEVPKLAGHGRAGTPISPANENPVGKVSDMKMPYPVAVYTPTAEKDAFVAPITQSFGKLAIAPTISKPDHKPLDNSAEPKPADQIPETPAPIVPSVPKAPASKAVIPTKPHPKEAVPKATTSKVTVTKENASKAIVPEAPVPTDTASNASAAANAPTTKAPAPKAVTPIIPCAPLVPLPSKPKTTEAAKPKAALPKAAHSNPKVEVANSKGPDRAPVIKKIKVTLGTKEMEQPMIELNPKSRAALRAKKIADSRTWERNAVIDEKGRLDTLMNRYGKMRMRLPGQCTWELKLLSKFKFEREIKKPIPVVLVTDPWGYQWFLKDETRYED</sequence>
<proteinExistence type="predicted"/>
<reference evidence="2" key="1">
    <citation type="journal article" date="2023" name="Mol. Phylogenet. Evol.">
        <title>Genome-scale phylogeny and comparative genomics of the fungal order Sordariales.</title>
        <authorList>
            <person name="Hensen N."/>
            <person name="Bonometti L."/>
            <person name="Westerberg I."/>
            <person name="Brannstrom I.O."/>
            <person name="Guillou S."/>
            <person name="Cros-Aarteil S."/>
            <person name="Calhoun S."/>
            <person name="Haridas S."/>
            <person name="Kuo A."/>
            <person name="Mondo S."/>
            <person name="Pangilinan J."/>
            <person name="Riley R."/>
            <person name="LaButti K."/>
            <person name="Andreopoulos B."/>
            <person name="Lipzen A."/>
            <person name="Chen C."/>
            <person name="Yan M."/>
            <person name="Daum C."/>
            <person name="Ng V."/>
            <person name="Clum A."/>
            <person name="Steindorff A."/>
            <person name="Ohm R.A."/>
            <person name="Martin F."/>
            <person name="Silar P."/>
            <person name="Natvig D.O."/>
            <person name="Lalanne C."/>
            <person name="Gautier V."/>
            <person name="Ament-Velasquez S.L."/>
            <person name="Kruys A."/>
            <person name="Hutchinson M.I."/>
            <person name="Powell A.J."/>
            <person name="Barry K."/>
            <person name="Miller A.N."/>
            <person name="Grigoriev I.V."/>
            <person name="Debuchy R."/>
            <person name="Gladieux P."/>
            <person name="Hiltunen Thoren M."/>
            <person name="Johannesson H."/>
        </authorList>
    </citation>
    <scope>NUCLEOTIDE SEQUENCE</scope>
    <source>
        <strain evidence="2">FGSC 1904</strain>
    </source>
</reference>
<evidence type="ECO:0000256" key="1">
    <source>
        <dbReference type="SAM" id="MobiDB-lite"/>
    </source>
</evidence>
<protein>
    <submittedName>
        <fullName evidence="2">Uncharacterized protein</fullName>
    </submittedName>
</protein>
<dbReference type="Proteomes" id="UP001281003">
    <property type="component" value="Unassembled WGS sequence"/>
</dbReference>
<organism evidence="2 3">
    <name type="scientific">Sordaria brevicollis</name>
    <dbReference type="NCBI Taxonomy" id="83679"/>
    <lineage>
        <taxon>Eukaryota</taxon>
        <taxon>Fungi</taxon>
        <taxon>Dikarya</taxon>
        <taxon>Ascomycota</taxon>
        <taxon>Pezizomycotina</taxon>
        <taxon>Sordariomycetes</taxon>
        <taxon>Sordariomycetidae</taxon>
        <taxon>Sordariales</taxon>
        <taxon>Sordariaceae</taxon>
        <taxon>Sordaria</taxon>
    </lineage>
</organism>
<feature type="region of interest" description="Disordered" evidence="1">
    <location>
        <begin position="7"/>
        <end position="77"/>
    </location>
</feature>
<name>A0AAE0P9S9_SORBR</name>